<protein>
    <submittedName>
        <fullName evidence="2">Uncharacterized protein</fullName>
    </submittedName>
</protein>
<evidence type="ECO:0000313" key="2">
    <source>
        <dbReference type="EMBL" id="OHX67158.1"/>
    </source>
</evidence>
<sequence length="211" mass="24154">MPIVVIAQAIISSISIPTEADNINIHMKDGELISLTKRELKQKHSTPTDIVYKRDKEYHNIAVADIDYIRYESLDTYDKTVNFIDEYNIMVKELDQHVLDYYNTKRYKKSRTSQTLAVAGWTLAVAGNPLFWAVAPIPTTQAALTMKKVDKAYVLNGSEWKACKKFQKEKIKDLKAKAKLKEENGVTSEEEKKSPLMPTNNQELEQNLETK</sequence>
<dbReference type="OrthoDB" id="980087at2"/>
<evidence type="ECO:0000313" key="3">
    <source>
        <dbReference type="Proteomes" id="UP000179797"/>
    </source>
</evidence>
<dbReference type="AlphaFoldDB" id="A0A1S1Z1L2"/>
<dbReference type="EMBL" id="JRYR02000001">
    <property type="protein sequence ID" value="OHX67158.1"/>
    <property type="molecule type" value="Genomic_DNA"/>
</dbReference>
<dbReference type="STRING" id="915059.NH26_12820"/>
<reference evidence="2 3" key="1">
    <citation type="journal article" date="2012" name="Int. J. Syst. Evol. Microbiol.">
        <title>Flammeovirga pacifica sp. nov., isolated from deep-sea sediment.</title>
        <authorList>
            <person name="Xu H."/>
            <person name="Fu Y."/>
            <person name="Yang N."/>
            <person name="Ding Z."/>
            <person name="Lai Q."/>
            <person name="Zeng R."/>
        </authorList>
    </citation>
    <scope>NUCLEOTIDE SEQUENCE [LARGE SCALE GENOMIC DNA]</scope>
    <source>
        <strain evidence="3">DSM 24597 / LMG 26175 / WPAGA1</strain>
    </source>
</reference>
<feature type="compositionally biased region" description="Basic and acidic residues" evidence="1">
    <location>
        <begin position="181"/>
        <end position="194"/>
    </location>
</feature>
<proteinExistence type="predicted"/>
<evidence type="ECO:0000256" key="1">
    <source>
        <dbReference type="SAM" id="MobiDB-lite"/>
    </source>
</evidence>
<accession>A0A1S1Z1L2</accession>
<name>A0A1S1Z1L2_FLAPC</name>
<keyword evidence="3" id="KW-1185">Reference proteome</keyword>
<feature type="compositionally biased region" description="Polar residues" evidence="1">
    <location>
        <begin position="197"/>
        <end position="211"/>
    </location>
</feature>
<dbReference type="RefSeq" id="WP_044225805.1">
    <property type="nucleotide sequence ID" value="NZ_JRYR02000001.1"/>
</dbReference>
<organism evidence="2 3">
    <name type="scientific">Flammeovirga pacifica</name>
    <dbReference type="NCBI Taxonomy" id="915059"/>
    <lineage>
        <taxon>Bacteria</taxon>
        <taxon>Pseudomonadati</taxon>
        <taxon>Bacteroidota</taxon>
        <taxon>Cytophagia</taxon>
        <taxon>Cytophagales</taxon>
        <taxon>Flammeovirgaceae</taxon>
        <taxon>Flammeovirga</taxon>
    </lineage>
</organism>
<feature type="region of interest" description="Disordered" evidence="1">
    <location>
        <begin position="181"/>
        <end position="211"/>
    </location>
</feature>
<gene>
    <name evidence="2" type="ORF">NH26_12820</name>
</gene>
<dbReference type="Proteomes" id="UP000179797">
    <property type="component" value="Unassembled WGS sequence"/>
</dbReference>
<comment type="caution">
    <text evidence="2">The sequence shown here is derived from an EMBL/GenBank/DDBJ whole genome shotgun (WGS) entry which is preliminary data.</text>
</comment>